<feature type="compositionally biased region" description="Gly residues" evidence="1">
    <location>
        <begin position="129"/>
        <end position="138"/>
    </location>
</feature>
<proteinExistence type="predicted"/>
<dbReference type="InParanoid" id="A0A6J2P9E7"/>
<evidence type="ECO:0000313" key="2">
    <source>
        <dbReference type="Proteomes" id="UP000504630"/>
    </source>
</evidence>
<sequence length="237" mass="25115">MEAKDDGSQNQIQPDAHLLFYTRGSNALNWAQSAEREEEEPWPLGGAAACMTGSRYVRLSGSGSFTVFCCVCGLQSPPSGLPSHCYFLAAQMYRAPVRPQRSPGAPRPAGRFPSPASSWGFPGDRSPYGGSGHRGGSPRGCPAYSPVSPVYSPDSNQGYRDGGGSRGFGDSPSGFGGGFGGHMRHRGCGFRRPQSFSPASAQNFQCGVEKYFSPSMLQDPWAALQPVAGTHAARQIS</sequence>
<accession>A0A6J2P9E7</accession>
<dbReference type="AlphaFoldDB" id="A0A6J2P9E7"/>
<evidence type="ECO:0000313" key="3">
    <source>
        <dbReference type="RefSeq" id="XP_029282673.1"/>
    </source>
</evidence>
<dbReference type="KEGG" id="cgob:115005028"/>
<dbReference type="GeneID" id="115005028"/>
<keyword evidence="2" id="KW-1185">Reference proteome</keyword>
<feature type="region of interest" description="Disordered" evidence="1">
    <location>
        <begin position="98"/>
        <end position="180"/>
    </location>
</feature>
<dbReference type="InterPro" id="IPR028265">
    <property type="entry name" value="TTDN1/SICKLE"/>
</dbReference>
<evidence type="ECO:0000256" key="1">
    <source>
        <dbReference type="SAM" id="MobiDB-lite"/>
    </source>
</evidence>
<organism evidence="2 3">
    <name type="scientific">Cottoperca gobio</name>
    <name type="common">Frogmouth</name>
    <name type="synonym">Aphritis gobio</name>
    <dbReference type="NCBI Taxonomy" id="56716"/>
    <lineage>
        <taxon>Eukaryota</taxon>
        <taxon>Metazoa</taxon>
        <taxon>Chordata</taxon>
        <taxon>Craniata</taxon>
        <taxon>Vertebrata</taxon>
        <taxon>Euteleostomi</taxon>
        <taxon>Actinopterygii</taxon>
        <taxon>Neopterygii</taxon>
        <taxon>Teleostei</taxon>
        <taxon>Neoteleostei</taxon>
        <taxon>Acanthomorphata</taxon>
        <taxon>Eupercaria</taxon>
        <taxon>Perciformes</taxon>
        <taxon>Notothenioidei</taxon>
        <taxon>Bovichtidae</taxon>
        <taxon>Cottoperca</taxon>
    </lineage>
</organism>
<feature type="compositionally biased region" description="Low complexity" evidence="1">
    <location>
        <begin position="139"/>
        <end position="153"/>
    </location>
</feature>
<dbReference type="CTD" id="136647"/>
<dbReference type="OrthoDB" id="6086265at2759"/>
<gene>
    <name evidence="3" type="primary">mplkip</name>
</gene>
<dbReference type="FunCoup" id="A0A6J2P9E7">
    <property type="interactions" value="786"/>
</dbReference>
<reference evidence="3" key="1">
    <citation type="submission" date="2025-08" db="UniProtKB">
        <authorList>
            <consortium name="RefSeq"/>
        </authorList>
    </citation>
    <scope>IDENTIFICATION</scope>
</reference>
<name>A0A6J2P9E7_COTGO</name>
<dbReference type="RefSeq" id="XP_029282673.1">
    <property type="nucleotide sequence ID" value="XM_029426813.1"/>
</dbReference>
<protein>
    <submittedName>
        <fullName evidence="3">M-phase-specific PLK1-interacting protein</fullName>
    </submittedName>
</protein>
<dbReference type="Pfam" id="PF15502">
    <property type="entry name" value="MPLKIP"/>
    <property type="match status" value="1"/>
</dbReference>
<dbReference type="Proteomes" id="UP000504630">
    <property type="component" value="Unplaced"/>
</dbReference>